<protein>
    <submittedName>
        <fullName evidence="1">Ribonucleotide reductase assembly protein NrdI</fullName>
    </submittedName>
</protein>
<dbReference type="SUPFAM" id="SSF52218">
    <property type="entry name" value="Flavoproteins"/>
    <property type="match status" value="1"/>
</dbReference>
<dbReference type="NCBIfam" id="TIGR00333">
    <property type="entry name" value="nrdI"/>
    <property type="match status" value="1"/>
</dbReference>
<evidence type="ECO:0000313" key="1">
    <source>
        <dbReference type="EMBL" id="BDR58919.1"/>
    </source>
</evidence>
<dbReference type="InterPro" id="IPR004465">
    <property type="entry name" value="RNR_NrdI"/>
</dbReference>
<dbReference type="PANTHER" id="PTHR37297">
    <property type="entry name" value="PROTEIN NRDI"/>
    <property type="match status" value="1"/>
</dbReference>
<dbReference type="GO" id="GO:0010181">
    <property type="term" value="F:FMN binding"/>
    <property type="evidence" value="ECO:0007669"/>
    <property type="project" value="InterPro"/>
</dbReference>
<dbReference type="Pfam" id="PF07972">
    <property type="entry name" value="Flavodoxin_NdrI"/>
    <property type="match status" value="1"/>
</dbReference>
<accession>A0AAU9CY13</accession>
<dbReference type="KEGG" id="xap:XA3_13600"/>
<dbReference type="PIRSF" id="PIRSF005087">
    <property type="entry name" value="NrdI"/>
    <property type="match status" value="1"/>
</dbReference>
<reference evidence="1 2" key="1">
    <citation type="journal article" date="2023" name="Microbiol. Spectr.">
        <title>Symbiosis of Carpenter Bees with Uncharacterized Lactic Acid Bacteria Showing NAD Auxotrophy.</title>
        <authorList>
            <person name="Kawasaki S."/>
            <person name="Ozawa K."/>
            <person name="Mori T."/>
            <person name="Yamamoto A."/>
            <person name="Ito M."/>
            <person name="Ohkuma M."/>
            <person name="Sakamoto M."/>
            <person name="Matsutani M."/>
        </authorList>
    </citation>
    <scope>NUCLEOTIDE SEQUENCE [LARGE SCALE GENOMIC DNA]</scope>
    <source>
        <strain evidence="1 2">XA3</strain>
    </source>
</reference>
<proteinExistence type="predicted"/>
<dbReference type="PANTHER" id="PTHR37297:SF1">
    <property type="entry name" value="PROTEIN NRDI"/>
    <property type="match status" value="1"/>
</dbReference>
<organism evidence="1 2">
    <name type="scientific">Xylocopilactobacillus apicola</name>
    <dbReference type="NCBI Taxonomy" id="2932184"/>
    <lineage>
        <taxon>Bacteria</taxon>
        <taxon>Bacillati</taxon>
        <taxon>Bacillota</taxon>
        <taxon>Bacilli</taxon>
        <taxon>Lactobacillales</taxon>
        <taxon>Lactobacillaceae</taxon>
        <taxon>Xylocopilactobacillus</taxon>
    </lineage>
</organism>
<dbReference type="Gene3D" id="3.40.50.360">
    <property type="match status" value="1"/>
</dbReference>
<dbReference type="EMBL" id="AP026802">
    <property type="protein sequence ID" value="BDR58919.1"/>
    <property type="molecule type" value="Genomic_DNA"/>
</dbReference>
<dbReference type="Proteomes" id="UP001321861">
    <property type="component" value="Chromosome"/>
</dbReference>
<dbReference type="InterPro" id="IPR029039">
    <property type="entry name" value="Flavoprotein-like_sf"/>
</dbReference>
<sequence length="133" mass="15279">MSLESLLLNVKLVYFSITGQTKRFVQKLGLANKEITEANPFFTLKEPFVLLVPTYDEETTSVVNDFLEYQNNLQNCRGVIGSGNRNFAEKFIYTAKDLCLDYHLPLLYAYEFNGTQEDVSKVKEIVERLDHGN</sequence>
<evidence type="ECO:0000313" key="2">
    <source>
        <dbReference type="Proteomes" id="UP001321861"/>
    </source>
</evidence>
<name>A0AAU9CY13_9LACO</name>
<keyword evidence="2" id="KW-1185">Reference proteome</keyword>
<dbReference type="AlphaFoldDB" id="A0AAU9CY13"/>
<gene>
    <name evidence="1" type="primary">nrdI</name>
    <name evidence="1" type="ORF">XA3_13600</name>
</gene>